<keyword evidence="2" id="KW-1185">Reference proteome</keyword>
<dbReference type="EMBL" id="UXUI01011837">
    <property type="protein sequence ID" value="VDD96541.1"/>
    <property type="molecule type" value="Genomic_DNA"/>
</dbReference>
<dbReference type="AlphaFoldDB" id="A0A0N4VM96"/>
<reference evidence="3" key="1">
    <citation type="submission" date="2017-02" db="UniProtKB">
        <authorList>
            <consortium name="WormBaseParasite"/>
        </authorList>
    </citation>
    <scope>IDENTIFICATION</scope>
</reference>
<name>A0A0N4VM96_ENTVE</name>
<evidence type="ECO:0000313" key="3">
    <source>
        <dbReference type="WBParaSite" id="EVEC_0001204701-mRNA-1"/>
    </source>
</evidence>
<organism evidence="3">
    <name type="scientific">Enterobius vermicularis</name>
    <name type="common">Human pinworm</name>
    <dbReference type="NCBI Taxonomy" id="51028"/>
    <lineage>
        <taxon>Eukaryota</taxon>
        <taxon>Metazoa</taxon>
        <taxon>Ecdysozoa</taxon>
        <taxon>Nematoda</taxon>
        <taxon>Chromadorea</taxon>
        <taxon>Rhabditida</taxon>
        <taxon>Spirurina</taxon>
        <taxon>Oxyuridomorpha</taxon>
        <taxon>Oxyuroidea</taxon>
        <taxon>Oxyuridae</taxon>
        <taxon>Enterobius</taxon>
    </lineage>
</organism>
<dbReference type="PANTHER" id="PTHR21174:SF0">
    <property type="entry name" value="HD PHOSPHOHYDROLASE FAMILY PROTEIN-RELATED"/>
    <property type="match status" value="1"/>
</dbReference>
<accession>A0A0N4VM96</accession>
<dbReference type="PANTHER" id="PTHR21174">
    <property type="match status" value="1"/>
</dbReference>
<gene>
    <name evidence="1" type="ORF">EVEC_LOCUS11292</name>
</gene>
<evidence type="ECO:0000313" key="2">
    <source>
        <dbReference type="Proteomes" id="UP000274131"/>
    </source>
</evidence>
<reference evidence="1 2" key="2">
    <citation type="submission" date="2018-10" db="EMBL/GenBank/DDBJ databases">
        <authorList>
            <consortium name="Pathogen Informatics"/>
        </authorList>
    </citation>
    <scope>NUCLEOTIDE SEQUENCE [LARGE SCALE GENOMIC DNA]</scope>
</reference>
<sequence length="125" mass="14816">MISQYYCFFQEDYAANLIEESGKNCTETHLTEGEFGTDDLHYLIDFDMAFLGDQPAAYQKHIENIRKEYAHLDDAEYNSQRLKILELFLQIPNIFATKELRERYEEQARKNILNEIDQLSSYKTT</sequence>
<dbReference type="InterPro" id="IPR009218">
    <property type="entry name" value="HD_phosphohydro"/>
</dbReference>
<dbReference type="OrthoDB" id="330671at2759"/>
<dbReference type="WBParaSite" id="EVEC_0001204701-mRNA-1">
    <property type="protein sequence ID" value="EVEC_0001204701-mRNA-1"/>
    <property type="gene ID" value="EVEC_0001204701"/>
</dbReference>
<proteinExistence type="predicted"/>
<protein>
    <submittedName>
        <fullName evidence="3">DH domain-containing protein</fullName>
    </submittedName>
</protein>
<dbReference type="STRING" id="51028.A0A0N4VM96"/>
<dbReference type="Proteomes" id="UP000274131">
    <property type="component" value="Unassembled WGS sequence"/>
</dbReference>
<evidence type="ECO:0000313" key="1">
    <source>
        <dbReference type="EMBL" id="VDD96541.1"/>
    </source>
</evidence>